<keyword evidence="2" id="KW-1133">Transmembrane helix</keyword>
<feature type="region of interest" description="Disordered" evidence="1">
    <location>
        <begin position="185"/>
        <end position="221"/>
    </location>
</feature>
<dbReference type="STRING" id="145388.A0A0D2JEC2"/>
<dbReference type="AlphaFoldDB" id="A0A0D2JEC2"/>
<sequence length="298" mass="32041">MTEAKGGLSREQKINLRTEAKAPFRFARTFIFGGLAGGAGLGLIVIIGRLVQSLRGGPDAPPLTESLTNLGVNSAALAILVFLLVRDLRGKEADEKVTSREEALSRLLVKLGPERALPLIRFRGVVRPVIVAGDRSFVERSVKAAEPYQATLRARGVSVVPVVYTDDPNAKLKALKKELQQKSSNVKGFGKGGGGGDEGAAGELPEGAGIGNSESLTEEDRKWRLEPGAVAEWEQWIEEQKEFAGMERVKRNVWVQIQLDGTVRASDVGTPPWARIVADLPPLDSFKTKVTDGIGPSV</sequence>
<organism evidence="3 4">
    <name type="scientific">Monoraphidium neglectum</name>
    <dbReference type="NCBI Taxonomy" id="145388"/>
    <lineage>
        <taxon>Eukaryota</taxon>
        <taxon>Viridiplantae</taxon>
        <taxon>Chlorophyta</taxon>
        <taxon>core chlorophytes</taxon>
        <taxon>Chlorophyceae</taxon>
        <taxon>CS clade</taxon>
        <taxon>Sphaeropleales</taxon>
        <taxon>Selenastraceae</taxon>
        <taxon>Monoraphidium</taxon>
    </lineage>
</organism>
<dbReference type="KEGG" id="mng:MNEG_10037"/>
<reference evidence="3 4" key="1">
    <citation type="journal article" date="2013" name="BMC Genomics">
        <title>Reconstruction of the lipid metabolism for the microalga Monoraphidium neglectum from its genome sequence reveals characteristics suitable for biofuel production.</title>
        <authorList>
            <person name="Bogen C."/>
            <person name="Al-Dilaimi A."/>
            <person name="Albersmeier A."/>
            <person name="Wichmann J."/>
            <person name="Grundmann M."/>
            <person name="Rupp O."/>
            <person name="Lauersen K.J."/>
            <person name="Blifernez-Klassen O."/>
            <person name="Kalinowski J."/>
            <person name="Goesmann A."/>
            <person name="Mussgnug J.H."/>
            <person name="Kruse O."/>
        </authorList>
    </citation>
    <scope>NUCLEOTIDE SEQUENCE [LARGE SCALE GENOMIC DNA]</scope>
    <source>
        <strain evidence="3 4">SAG 48.87</strain>
    </source>
</reference>
<evidence type="ECO:0000256" key="1">
    <source>
        <dbReference type="SAM" id="MobiDB-lite"/>
    </source>
</evidence>
<feature type="transmembrane region" description="Helical" evidence="2">
    <location>
        <begin position="26"/>
        <end position="47"/>
    </location>
</feature>
<evidence type="ECO:0000313" key="3">
    <source>
        <dbReference type="EMBL" id="KIY97927.1"/>
    </source>
</evidence>
<dbReference type="PANTHER" id="PTHR35498">
    <property type="entry name" value="PROTEIN LOW PSII ACCUMULATION 1, CHLOROPLASTIC"/>
    <property type="match status" value="1"/>
</dbReference>
<keyword evidence="2" id="KW-0472">Membrane</keyword>
<dbReference type="PANTHER" id="PTHR35498:SF4">
    <property type="entry name" value="PROTEIN LOW PSII ACCUMULATION 1, CHLOROPLASTIC"/>
    <property type="match status" value="1"/>
</dbReference>
<dbReference type="GeneID" id="25727159"/>
<keyword evidence="2" id="KW-0812">Transmembrane</keyword>
<dbReference type="RefSeq" id="XP_013896947.1">
    <property type="nucleotide sequence ID" value="XM_014041493.1"/>
</dbReference>
<keyword evidence="4" id="KW-1185">Reference proteome</keyword>
<protein>
    <submittedName>
        <fullName evidence="3">Uncharacterized protein</fullName>
    </submittedName>
</protein>
<dbReference type="Pfam" id="PF11998">
    <property type="entry name" value="DUF3493"/>
    <property type="match status" value="1"/>
</dbReference>
<dbReference type="EMBL" id="KK102375">
    <property type="protein sequence ID" value="KIY97927.1"/>
    <property type="molecule type" value="Genomic_DNA"/>
</dbReference>
<accession>A0A0D2JEC2</accession>
<evidence type="ECO:0000313" key="4">
    <source>
        <dbReference type="Proteomes" id="UP000054498"/>
    </source>
</evidence>
<proteinExistence type="predicted"/>
<dbReference type="Proteomes" id="UP000054498">
    <property type="component" value="Unassembled WGS sequence"/>
</dbReference>
<gene>
    <name evidence="3" type="ORF">MNEG_10037</name>
</gene>
<dbReference type="OrthoDB" id="1914839at2759"/>
<name>A0A0D2JEC2_9CHLO</name>
<dbReference type="InterPro" id="IPR021883">
    <property type="entry name" value="LPA1-like"/>
</dbReference>
<evidence type="ECO:0000256" key="2">
    <source>
        <dbReference type="SAM" id="Phobius"/>
    </source>
</evidence>
<feature type="compositionally biased region" description="Gly residues" evidence="1">
    <location>
        <begin position="189"/>
        <end position="199"/>
    </location>
</feature>
<feature type="transmembrane region" description="Helical" evidence="2">
    <location>
        <begin position="67"/>
        <end position="85"/>
    </location>
</feature>